<dbReference type="InterPro" id="IPR010372">
    <property type="entry name" value="DNA_pol3_delta_N"/>
</dbReference>
<reference evidence="11" key="1">
    <citation type="journal article" date="2022" name="Int. J. Syst. Evol. Microbiol.">
        <title>A novel species of lactic acid bacteria, Ligilactobacillus pabuli sp. nov., isolated from alfalfa silage.</title>
        <authorList>
            <person name="Tohno M."/>
            <person name="Tanizawa Y."/>
            <person name="Sawada H."/>
            <person name="Sakamoto M."/>
            <person name="Ohkuma M."/>
            <person name="Kobayashi H."/>
        </authorList>
    </citation>
    <scope>NUCLEOTIDE SEQUENCE</scope>
    <source>
        <strain evidence="11">AF129</strain>
    </source>
</reference>
<keyword evidence="5" id="KW-0235">DNA replication</keyword>
<dbReference type="InterPro" id="IPR005790">
    <property type="entry name" value="DNA_polIII_delta"/>
</dbReference>
<organism evidence="11 12">
    <name type="scientific">Ligilactobacillus pabuli</name>
    <dbReference type="NCBI Taxonomy" id="2886039"/>
    <lineage>
        <taxon>Bacteria</taxon>
        <taxon>Bacillati</taxon>
        <taxon>Bacillota</taxon>
        <taxon>Bacilli</taxon>
        <taxon>Lactobacillales</taxon>
        <taxon>Lactobacillaceae</taxon>
        <taxon>Ligilactobacillus</taxon>
    </lineage>
</organism>
<keyword evidence="3" id="KW-0808">Transferase</keyword>
<dbReference type="PANTHER" id="PTHR34388:SF1">
    <property type="entry name" value="DNA POLYMERASE III SUBUNIT DELTA"/>
    <property type="match status" value="1"/>
</dbReference>
<evidence type="ECO:0000313" key="11">
    <source>
        <dbReference type="EMBL" id="GKS80331.1"/>
    </source>
</evidence>
<dbReference type="Pfam" id="PF21694">
    <property type="entry name" value="DNA_pol3_delta_C"/>
    <property type="match status" value="1"/>
</dbReference>
<keyword evidence="6" id="KW-0239">DNA-directed DNA polymerase</keyword>
<keyword evidence="12" id="KW-1185">Reference proteome</keyword>
<sequence length="343" mass="39248">MKVQQAIKNMTNGKIAPVYVALGTESYLQDQFKDFLVNLIPAEEQEFNVGRYDMEAVNLSVAIDDARSIPFFGEHRLVLLERPYFLTGTHQKNALDHDLDGLLQYLKNPESATIFVIMAPYPKLDERKKLTKQLRKTAEFIDCKPLTERDVRAALSTKLQGQGWKIEPAALELLLERTGAELSAIMGELPKLVLATQDTKVISKKEVNALVARSFEQNIFDLVDLVLERKVNAALTMYRELLLQKEEPLKINAILEGQFRLMLQVMILREHGFDQGSMTKQIKAHPYRIKLALRKNRRFKRIDLQNAYLGLVHVEEKMKSSAVDPELLFQLFLLNFSQHQGVA</sequence>
<dbReference type="InterPro" id="IPR027417">
    <property type="entry name" value="P-loop_NTPase"/>
</dbReference>
<evidence type="ECO:0000256" key="2">
    <source>
        <dbReference type="ARBA" id="ARBA00017703"/>
    </source>
</evidence>
<dbReference type="InterPro" id="IPR008921">
    <property type="entry name" value="DNA_pol3_clamp-load_cplx_C"/>
</dbReference>
<dbReference type="EMBL" id="BQXH01000001">
    <property type="protein sequence ID" value="GKS80331.1"/>
    <property type="molecule type" value="Genomic_DNA"/>
</dbReference>
<comment type="caution">
    <text evidence="11">The sequence shown here is derived from an EMBL/GenBank/DDBJ whole genome shotgun (WGS) entry which is preliminary data.</text>
</comment>
<evidence type="ECO:0000256" key="5">
    <source>
        <dbReference type="ARBA" id="ARBA00022705"/>
    </source>
</evidence>
<dbReference type="Proteomes" id="UP001055149">
    <property type="component" value="Unassembled WGS sequence"/>
</dbReference>
<feature type="domain" description="DNA polymerase III delta subunit-like C-terminal" evidence="10">
    <location>
        <begin position="216"/>
        <end position="336"/>
    </location>
</feature>
<dbReference type="Pfam" id="PF06144">
    <property type="entry name" value="DNA_pol3_delta"/>
    <property type="match status" value="1"/>
</dbReference>
<gene>
    <name evidence="11" type="primary">holA</name>
    <name evidence="11" type="ORF">LPAF129_00160</name>
</gene>
<evidence type="ECO:0000256" key="3">
    <source>
        <dbReference type="ARBA" id="ARBA00022679"/>
    </source>
</evidence>
<accession>A0ABQ5JE45</accession>
<feature type="domain" description="DNA polymerase III delta N-terminal" evidence="9">
    <location>
        <begin position="19"/>
        <end position="144"/>
    </location>
</feature>
<evidence type="ECO:0000256" key="7">
    <source>
        <dbReference type="ARBA" id="ARBA00034754"/>
    </source>
</evidence>
<keyword evidence="4" id="KW-0548">Nucleotidyltransferase</keyword>
<dbReference type="SUPFAM" id="SSF52540">
    <property type="entry name" value="P-loop containing nucleoside triphosphate hydrolases"/>
    <property type="match status" value="1"/>
</dbReference>
<dbReference type="NCBIfam" id="TIGR01128">
    <property type="entry name" value="holA"/>
    <property type="match status" value="1"/>
</dbReference>
<comment type="similarity">
    <text evidence="7">Belongs to the DNA polymerase HolA subunit family.</text>
</comment>
<evidence type="ECO:0000259" key="9">
    <source>
        <dbReference type="Pfam" id="PF06144"/>
    </source>
</evidence>
<evidence type="ECO:0000313" key="12">
    <source>
        <dbReference type="Proteomes" id="UP001055149"/>
    </source>
</evidence>
<evidence type="ECO:0000256" key="1">
    <source>
        <dbReference type="ARBA" id="ARBA00012417"/>
    </source>
</evidence>
<evidence type="ECO:0000256" key="6">
    <source>
        <dbReference type="ARBA" id="ARBA00022932"/>
    </source>
</evidence>
<evidence type="ECO:0000259" key="10">
    <source>
        <dbReference type="Pfam" id="PF21694"/>
    </source>
</evidence>
<dbReference type="PANTHER" id="PTHR34388">
    <property type="entry name" value="DNA POLYMERASE III SUBUNIT DELTA"/>
    <property type="match status" value="1"/>
</dbReference>
<protein>
    <recommendedName>
        <fullName evidence="2">DNA polymerase III subunit delta</fullName>
        <ecNumber evidence="1">2.7.7.7</ecNumber>
    </recommendedName>
</protein>
<dbReference type="Gene3D" id="3.40.50.300">
    <property type="entry name" value="P-loop containing nucleotide triphosphate hydrolases"/>
    <property type="match status" value="1"/>
</dbReference>
<dbReference type="Gene3D" id="1.10.8.60">
    <property type="match status" value="1"/>
</dbReference>
<dbReference type="InterPro" id="IPR048466">
    <property type="entry name" value="DNA_pol3_delta-like_C"/>
</dbReference>
<dbReference type="SUPFAM" id="SSF48019">
    <property type="entry name" value="post-AAA+ oligomerization domain-like"/>
    <property type="match status" value="1"/>
</dbReference>
<dbReference type="RefSeq" id="WP_244053756.1">
    <property type="nucleotide sequence ID" value="NZ_BQXH01000001.1"/>
</dbReference>
<evidence type="ECO:0000256" key="4">
    <source>
        <dbReference type="ARBA" id="ARBA00022695"/>
    </source>
</evidence>
<name>A0ABQ5JE45_9LACO</name>
<proteinExistence type="inferred from homology"/>
<dbReference type="Gene3D" id="1.20.272.10">
    <property type="match status" value="1"/>
</dbReference>
<comment type="catalytic activity">
    <reaction evidence="8">
        <text>DNA(n) + a 2'-deoxyribonucleoside 5'-triphosphate = DNA(n+1) + diphosphate</text>
        <dbReference type="Rhea" id="RHEA:22508"/>
        <dbReference type="Rhea" id="RHEA-COMP:17339"/>
        <dbReference type="Rhea" id="RHEA-COMP:17340"/>
        <dbReference type="ChEBI" id="CHEBI:33019"/>
        <dbReference type="ChEBI" id="CHEBI:61560"/>
        <dbReference type="ChEBI" id="CHEBI:173112"/>
        <dbReference type="EC" id="2.7.7.7"/>
    </reaction>
</comment>
<dbReference type="EC" id="2.7.7.7" evidence="1"/>
<evidence type="ECO:0000256" key="8">
    <source>
        <dbReference type="ARBA" id="ARBA00049244"/>
    </source>
</evidence>